<dbReference type="AlphaFoldDB" id="A0AAW5F3P7"/>
<dbReference type="GO" id="GO:0005886">
    <property type="term" value="C:plasma membrane"/>
    <property type="evidence" value="ECO:0007669"/>
    <property type="project" value="UniProtKB-SubCell"/>
</dbReference>
<keyword evidence="6" id="KW-0449">Lipoprotein</keyword>
<dbReference type="Proteomes" id="UP001203136">
    <property type="component" value="Unassembled WGS sequence"/>
</dbReference>
<dbReference type="CDD" id="cd19964">
    <property type="entry name" value="PBP1_BMP-like"/>
    <property type="match status" value="1"/>
</dbReference>
<dbReference type="InterPro" id="IPR003760">
    <property type="entry name" value="PnrA-like"/>
</dbReference>
<evidence type="ECO:0000256" key="2">
    <source>
        <dbReference type="ARBA" id="ARBA00008610"/>
    </source>
</evidence>
<dbReference type="Pfam" id="PF02608">
    <property type="entry name" value="Bmp"/>
    <property type="match status" value="1"/>
</dbReference>
<evidence type="ECO:0000256" key="3">
    <source>
        <dbReference type="ARBA" id="ARBA00022475"/>
    </source>
</evidence>
<evidence type="ECO:0000313" key="11">
    <source>
        <dbReference type="Proteomes" id="UP001203136"/>
    </source>
</evidence>
<evidence type="ECO:0000259" key="9">
    <source>
        <dbReference type="Pfam" id="PF02608"/>
    </source>
</evidence>
<keyword evidence="4 8" id="KW-0732">Signal</keyword>
<dbReference type="RefSeq" id="WP_247213241.1">
    <property type="nucleotide sequence ID" value="NZ_JAINVB010000001.1"/>
</dbReference>
<name>A0AAW5F3P7_CLOSY</name>
<feature type="chain" id="PRO_5043879477" evidence="8">
    <location>
        <begin position="20"/>
        <end position="379"/>
    </location>
</feature>
<dbReference type="PANTHER" id="PTHR34296:SF2">
    <property type="entry name" value="ABC TRANSPORTER GUANOSINE-BINDING PROTEIN NUPN"/>
    <property type="match status" value="1"/>
</dbReference>
<evidence type="ECO:0000256" key="4">
    <source>
        <dbReference type="ARBA" id="ARBA00022729"/>
    </source>
</evidence>
<feature type="region of interest" description="Disordered" evidence="7">
    <location>
        <begin position="22"/>
        <end position="49"/>
    </location>
</feature>
<dbReference type="SUPFAM" id="SSF53822">
    <property type="entry name" value="Periplasmic binding protein-like I"/>
    <property type="match status" value="1"/>
</dbReference>
<keyword evidence="3" id="KW-1003">Cell membrane</keyword>
<feature type="signal peptide" evidence="8">
    <location>
        <begin position="1"/>
        <end position="19"/>
    </location>
</feature>
<feature type="compositionally biased region" description="Low complexity" evidence="7">
    <location>
        <begin position="34"/>
        <end position="44"/>
    </location>
</feature>
<evidence type="ECO:0000256" key="8">
    <source>
        <dbReference type="SAM" id="SignalP"/>
    </source>
</evidence>
<evidence type="ECO:0000256" key="5">
    <source>
        <dbReference type="ARBA" id="ARBA00023136"/>
    </source>
</evidence>
<keyword evidence="5" id="KW-0472">Membrane</keyword>
<gene>
    <name evidence="10" type="ORF">K5I21_15130</name>
</gene>
<reference evidence="10" key="1">
    <citation type="journal article" date="2022" name="Cell Host Microbe">
        <title>Colonization of the live biotherapeutic product VE303 and modulation of the microbiota and metabolites in healthy volunteers.</title>
        <authorList>
            <person name="Dsouza M."/>
            <person name="Menon R."/>
            <person name="Crossette E."/>
            <person name="Bhattarai S.K."/>
            <person name="Schneider J."/>
            <person name="Kim Y.G."/>
            <person name="Reddy S."/>
            <person name="Caballero S."/>
            <person name="Felix C."/>
            <person name="Cornacchione L."/>
            <person name="Hendrickson J."/>
            <person name="Watson A.R."/>
            <person name="Minot S.S."/>
            <person name="Greenfield N."/>
            <person name="Schopf L."/>
            <person name="Szabady R."/>
            <person name="Patarroyo J."/>
            <person name="Smith W."/>
            <person name="Harrison P."/>
            <person name="Kuijper E.J."/>
            <person name="Kelly C.P."/>
            <person name="Olle B."/>
            <person name="Bobilev D."/>
            <person name="Silber J.L."/>
            <person name="Bucci V."/>
            <person name="Roberts B."/>
            <person name="Faith J."/>
            <person name="Norman J.M."/>
        </authorList>
    </citation>
    <scope>NUCLEOTIDE SEQUENCE</scope>
    <source>
        <strain evidence="10">VE303-04</strain>
    </source>
</reference>
<accession>A0AAW5F3P7</accession>
<protein>
    <submittedName>
        <fullName evidence="10">BMP family ABC transporter substrate-binding protein</fullName>
    </submittedName>
</protein>
<organism evidence="10 11">
    <name type="scientific">Clostridium symbiosum</name>
    <name type="common">Bacteroides symbiosus</name>
    <dbReference type="NCBI Taxonomy" id="1512"/>
    <lineage>
        <taxon>Bacteria</taxon>
        <taxon>Bacillati</taxon>
        <taxon>Bacillota</taxon>
        <taxon>Clostridia</taxon>
        <taxon>Lachnospirales</taxon>
        <taxon>Lachnospiraceae</taxon>
        <taxon>Otoolea</taxon>
    </lineage>
</organism>
<dbReference type="EMBL" id="JAINVB010000001">
    <property type="protein sequence ID" value="MCK0087183.1"/>
    <property type="molecule type" value="Genomic_DNA"/>
</dbReference>
<evidence type="ECO:0000256" key="7">
    <source>
        <dbReference type="SAM" id="MobiDB-lite"/>
    </source>
</evidence>
<dbReference type="Gene3D" id="3.40.50.2300">
    <property type="match status" value="2"/>
</dbReference>
<comment type="subcellular location">
    <subcellularLocation>
        <location evidence="1">Cell membrane</location>
        <topology evidence="1">Lipid-anchor</topology>
    </subcellularLocation>
</comment>
<dbReference type="InterPro" id="IPR028082">
    <property type="entry name" value="Peripla_BP_I"/>
</dbReference>
<comment type="similarity">
    <text evidence="2">Belongs to the BMP lipoprotein family.</text>
</comment>
<feature type="domain" description="ABC transporter substrate-binding protein PnrA-like" evidence="9">
    <location>
        <begin position="62"/>
        <end position="358"/>
    </location>
</feature>
<evidence type="ECO:0000256" key="1">
    <source>
        <dbReference type="ARBA" id="ARBA00004193"/>
    </source>
</evidence>
<comment type="caution">
    <text evidence="10">The sequence shown here is derived from an EMBL/GenBank/DDBJ whole genome shotgun (WGS) entry which is preliminary data.</text>
</comment>
<dbReference type="InterPro" id="IPR050957">
    <property type="entry name" value="BMP_lipoprotein"/>
</dbReference>
<evidence type="ECO:0000256" key="6">
    <source>
        <dbReference type="ARBA" id="ARBA00023288"/>
    </source>
</evidence>
<sequence>MKKALSLLLALALSLSCTACSGDSKTQGGKADNGSTAAASAGKSGEAENGTPQYSVTFLCMTLGDMSFADSGKLGLDMLEEKYGFKTKAVEAGTDSSKYESYVIDVCEGEPDFVLSTSEFQEEVERAAKDYPDIRFIIFDVSRDVEVKSDNILYIAYAQNEGSYLVGMIAAAMSKNGVIGTVGGVQNPVICDFITGYAEGARAYNPDIKVITSWVGNWTDSAKMLELCSQQNSTYGADVFFPVAGGASLGAFEAALKTPGTWSIGVDSDQHAIFEATGNAYADVIVTSMLKQVDKSFVSVFEDYLGGEDYWGTVRVLGVKAGGVDYVNDEMLKENAPAEVIAQVEEAKQKIIDGELTVKGYKDFANEEEYNAYINTFAP</sequence>
<dbReference type="PROSITE" id="PS51257">
    <property type="entry name" value="PROKAR_LIPOPROTEIN"/>
    <property type="match status" value="1"/>
</dbReference>
<evidence type="ECO:0000313" key="10">
    <source>
        <dbReference type="EMBL" id="MCK0087183.1"/>
    </source>
</evidence>
<proteinExistence type="inferred from homology"/>
<dbReference type="PANTHER" id="PTHR34296">
    <property type="entry name" value="TRANSCRIPTIONAL ACTIVATOR PROTEIN MED"/>
    <property type="match status" value="1"/>
</dbReference>